<name>A0A7T8KGP1_CALRO</name>
<dbReference type="AlphaFoldDB" id="A0A7T8KGP1"/>
<evidence type="ECO:0000313" key="1">
    <source>
        <dbReference type="EMBL" id="QQP55602.1"/>
    </source>
</evidence>
<evidence type="ECO:0000313" key="2">
    <source>
        <dbReference type="Proteomes" id="UP000595437"/>
    </source>
</evidence>
<gene>
    <name evidence="1" type="ORF">FKW44_008850</name>
</gene>
<keyword evidence="2" id="KW-1185">Reference proteome</keyword>
<proteinExistence type="predicted"/>
<reference evidence="2" key="1">
    <citation type="submission" date="2021-01" db="EMBL/GenBank/DDBJ databases">
        <title>Caligus Genome Assembly.</title>
        <authorList>
            <person name="Gallardo-Escarate C."/>
        </authorList>
    </citation>
    <scope>NUCLEOTIDE SEQUENCE [LARGE SCALE GENOMIC DNA]</scope>
</reference>
<accession>A0A7T8KGP1</accession>
<dbReference type="Proteomes" id="UP000595437">
    <property type="component" value="Chromosome 5"/>
</dbReference>
<sequence length="103" mass="11386">MGEYKYKAFEAAFKLYGQSDLIDHLMNFGSMSDSEQNAAFTTLFGQSGAEGQAMGGRYTSESRDQAIRSHEMLYKTGPSGLLDKTIQKVRANFTLNGLRLSSN</sequence>
<organism evidence="1 2">
    <name type="scientific">Caligus rogercresseyi</name>
    <name type="common">Sea louse</name>
    <dbReference type="NCBI Taxonomy" id="217165"/>
    <lineage>
        <taxon>Eukaryota</taxon>
        <taxon>Metazoa</taxon>
        <taxon>Ecdysozoa</taxon>
        <taxon>Arthropoda</taxon>
        <taxon>Crustacea</taxon>
        <taxon>Multicrustacea</taxon>
        <taxon>Hexanauplia</taxon>
        <taxon>Copepoda</taxon>
        <taxon>Siphonostomatoida</taxon>
        <taxon>Caligidae</taxon>
        <taxon>Caligus</taxon>
    </lineage>
</organism>
<dbReference type="EMBL" id="CP045894">
    <property type="protein sequence ID" value="QQP55602.1"/>
    <property type="molecule type" value="Genomic_DNA"/>
</dbReference>
<protein>
    <submittedName>
        <fullName evidence="1">Uncharacterized protein</fullName>
    </submittedName>
</protein>